<name>A0A1B7NKR6_9EURO</name>
<dbReference type="AlphaFoldDB" id="A0A1B7NKR6"/>
<dbReference type="InterPro" id="IPR003615">
    <property type="entry name" value="HNH_nuc"/>
</dbReference>
<dbReference type="OrthoDB" id="5416097at2759"/>
<dbReference type="Pfam" id="PF13391">
    <property type="entry name" value="HNH_2"/>
    <property type="match status" value="1"/>
</dbReference>
<proteinExistence type="predicted"/>
<sequence>MDVLFDDNEAEKAERTSLLNELDNLVQGQPFSRELWACLRLADLDRLRFILTQVRQSDQYYLTGLEATVRESKLLSYWKQQTRHVSRTSSVAARPSQASSSAQPDVSESPATPSTRPRKLQRDLCLQRDGHKCVITNSGQPVEVAHIFPFAMRDLQTPEARAQRFSPWKTLKLFWAEEKVNRWLNAIQATTETLKNLFCLAPNTHAYQARLIYSEIY</sequence>
<organism evidence="3 4">
    <name type="scientific">Emergomyces africanus</name>
    <dbReference type="NCBI Taxonomy" id="1955775"/>
    <lineage>
        <taxon>Eukaryota</taxon>
        <taxon>Fungi</taxon>
        <taxon>Dikarya</taxon>
        <taxon>Ascomycota</taxon>
        <taxon>Pezizomycotina</taxon>
        <taxon>Eurotiomycetes</taxon>
        <taxon>Eurotiomycetidae</taxon>
        <taxon>Onygenales</taxon>
        <taxon>Ajellomycetaceae</taxon>
        <taxon>Emergomyces</taxon>
    </lineage>
</organism>
<accession>A0A1B7NKR6</accession>
<keyword evidence="4" id="KW-1185">Reference proteome</keyword>
<evidence type="ECO:0000259" key="2">
    <source>
        <dbReference type="Pfam" id="PF13391"/>
    </source>
</evidence>
<dbReference type="EMBL" id="LGUA01003023">
    <property type="protein sequence ID" value="OAX77217.1"/>
    <property type="molecule type" value="Genomic_DNA"/>
</dbReference>
<evidence type="ECO:0000256" key="1">
    <source>
        <dbReference type="SAM" id="MobiDB-lite"/>
    </source>
</evidence>
<gene>
    <name evidence="3" type="ORF">ACJ72_08487</name>
</gene>
<protein>
    <recommendedName>
        <fullName evidence="2">HNH nuclease domain-containing protein</fullName>
    </recommendedName>
</protein>
<dbReference type="Proteomes" id="UP000091918">
    <property type="component" value="Unassembled WGS sequence"/>
</dbReference>
<comment type="caution">
    <text evidence="3">The sequence shown here is derived from an EMBL/GenBank/DDBJ whole genome shotgun (WGS) entry which is preliminary data.</text>
</comment>
<feature type="compositionally biased region" description="Low complexity" evidence="1">
    <location>
        <begin position="89"/>
        <end position="107"/>
    </location>
</feature>
<evidence type="ECO:0000313" key="4">
    <source>
        <dbReference type="Proteomes" id="UP000091918"/>
    </source>
</evidence>
<feature type="region of interest" description="Disordered" evidence="1">
    <location>
        <begin position="88"/>
        <end position="119"/>
    </location>
</feature>
<evidence type="ECO:0000313" key="3">
    <source>
        <dbReference type="EMBL" id="OAX77217.1"/>
    </source>
</evidence>
<reference evidence="3 4" key="1">
    <citation type="submission" date="2015-07" db="EMBL/GenBank/DDBJ databases">
        <title>Emmonsia species relationships and genome sequence.</title>
        <authorList>
            <person name="Cuomo C.A."/>
            <person name="Schwartz I.S."/>
            <person name="Kenyon C."/>
            <person name="de Hoog G.S."/>
            <person name="Govender N.P."/>
            <person name="Botha A."/>
            <person name="Moreno L."/>
            <person name="de Vries M."/>
            <person name="Munoz J.F."/>
            <person name="Stielow J.B."/>
        </authorList>
    </citation>
    <scope>NUCLEOTIDE SEQUENCE [LARGE SCALE GENOMIC DNA]</scope>
    <source>
        <strain evidence="3 4">CBS 136260</strain>
    </source>
</reference>
<feature type="domain" description="HNH nuclease" evidence="2">
    <location>
        <begin position="133"/>
        <end position="206"/>
    </location>
</feature>